<evidence type="ECO:0000256" key="4">
    <source>
        <dbReference type="SAM" id="Coils"/>
    </source>
</evidence>
<evidence type="ECO:0000313" key="7">
    <source>
        <dbReference type="RefSeq" id="XP_028381060.1"/>
    </source>
</evidence>
<evidence type="ECO:0000256" key="2">
    <source>
        <dbReference type="ARBA" id="ARBA00022741"/>
    </source>
</evidence>
<dbReference type="PROSITE" id="PS51720">
    <property type="entry name" value="G_AIG1"/>
    <property type="match status" value="1"/>
</dbReference>
<dbReference type="KEGG" id="pdic:114507437"/>
<evidence type="ECO:0000256" key="1">
    <source>
        <dbReference type="ARBA" id="ARBA00008535"/>
    </source>
</evidence>
<keyword evidence="6" id="KW-1185">Reference proteome</keyword>
<dbReference type="AlphaFoldDB" id="A0A6J2MSZ7"/>
<dbReference type="FunCoup" id="A0A6J2MSZ7">
    <property type="interactions" value="202"/>
</dbReference>
<dbReference type="Pfam" id="PF04548">
    <property type="entry name" value="AIG1"/>
    <property type="match status" value="1"/>
</dbReference>
<sequence length="294" mass="33217">MAGLQDNTLRIVLVGKTGCGKSATANSILGKRVFDSKIASVSVTKSCQKDERAWEGRNLLVVDTPGLFDTKETQKTTCREIAECVSLSRPGPHAIILVVQLGRFTQEEQKTVELIKAIFGESAMKHMIVLFTRKEDLQGRDLSTYIGSAEQCLKAIIMECELRCCAFNNKDADEAEKEVQVQELVGLIEAVVQENGGAHFSDPIYKYTEETWKRVEEALNKISAERDAMEKQVKEKYNQGKISKQEMEKQLASIKKKYEEQIKATKEKGEKTISEGVFKRICKVLSSIWHRFWD</sequence>
<reference evidence="7" key="1">
    <citation type="submission" date="2025-08" db="UniProtKB">
        <authorList>
            <consortium name="RefSeq"/>
        </authorList>
    </citation>
    <scope>IDENTIFICATION</scope>
    <source>
        <tissue evidence="7">Muscle</tissue>
    </source>
</reference>
<dbReference type="FunFam" id="3.40.50.300:FF:000366">
    <property type="entry name" value="GTPase, IMAP family member 2"/>
    <property type="match status" value="1"/>
</dbReference>
<evidence type="ECO:0000259" key="5">
    <source>
        <dbReference type="PROSITE" id="PS51720"/>
    </source>
</evidence>
<proteinExistence type="inferred from homology"/>
<dbReference type="CDD" id="cd01852">
    <property type="entry name" value="AIG1"/>
    <property type="match status" value="1"/>
</dbReference>
<dbReference type="PANTHER" id="PTHR10903">
    <property type="entry name" value="GTPASE, IMAP FAMILY MEMBER-RELATED"/>
    <property type="match status" value="1"/>
</dbReference>
<dbReference type="Gene3D" id="3.40.50.300">
    <property type="entry name" value="P-loop containing nucleotide triphosphate hydrolases"/>
    <property type="match status" value="1"/>
</dbReference>
<keyword evidence="3" id="KW-0342">GTP-binding</keyword>
<dbReference type="InterPro" id="IPR006703">
    <property type="entry name" value="G_AIG1"/>
</dbReference>
<protein>
    <submittedName>
        <fullName evidence="7">GTPase IMAP family member 7-like</fullName>
    </submittedName>
</protein>
<dbReference type="OrthoDB" id="8954335at2759"/>
<accession>A0A6J2MSZ7</accession>
<dbReference type="InParanoid" id="A0A6J2MSZ7"/>
<dbReference type="GO" id="GO:0005525">
    <property type="term" value="F:GTP binding"/>
    <property type="evidence" value="ECO:0007669"/>
    <property type="project" value="UniProtKB-KW"/>
</dbReference>
<gene>
    <name evidence="7" type="primary">LOC114507437</name>
</gene>
<dbReference type="RefSeq" id="XP_028381060.1">
    <property type="nucleotide sequence ID" value="XM_028525259.2"/>
</dbReference>
<dbReference type="GeneID" id="114507437"/>
<dbReference type="SUPFAM" id="SSF52540">
    <property type="entry name" value="P-loop containing nucleoside triphosphate hydrolases"/>
    <property type="match status" value="1"/>
</dbReference>
<keyword evidence="4" id="KW-0175">Coiled coil</keyword>
<dbReference type="Proteomes" id="UP000504628">
    <property type="component" value="Chromosome 10"/>
</dbReference>
<evidence type="ECO:0000313" key="6">
    <source>
        <dbReference type="Proteomes" id="UP000504628"/>
    </source>
</evidence>
<evidence type="ECO:0000256" key="3">
    <source>
        <dbReference type="ARBA" id="ARBA00023134"/>
    </source>
</evidence>
<feature type="domain" description="AIG1-type G" evidence="5">
    <location>
        <begin position="6"/>
        <end position="209"/>
    </location>
</feature>
<feature type="coiled-coil region" evidence="4">
    <location>
        <begin position="212"/>
        <end position="275"/>
    </location>
</feature>
<dbReference type="InterPro" id="IPR027417">
    <property type="entry name" value="P-loop_NTPase"/>
</dbReference>
<comment type="similarity">
    <text evidence="1">Belongs to the TRAFAC class TrmE-Era-EngA-EngB-Septin-like GTPase superfamily. AIG1/Toc34/Toc159-like paraseptin GTPase family. IAN subfamily.</text>
</comment>
<dbReference type="InterPro" id="IPR045058">
    <property type="entry name" value="GIMA/IAN/Toc"/>
</dbReference>
<keyword evidence="2" id="KW-0547">Nucleotide-binding</keyword>
<name>A0A6J2MSZ7_9CHIR</name>
<dbReference type="PANTHER" id="PTHR10903:SF170">
    <property type="entry name" value="GTPASE IMAP FAMILY MEMBER 7"/>
    <property type="match status" value="1"/>
</dbReference>
<organism evidence="6 7">
    <name type="scientific">Phyllostomus discolor</name>
    <name type="common">pale spear-nosed bat</name>
    <dbReference type="NCBI Taxonomy" id="89673"/>
    <lineage>
        <taxon>Eukaryota</taxon>
        <taxon>Metazoa</taxon>
        <taxon>Chordata</taxon>
        <taxon>Craniata</taxon>
        <taxon>Vertebrata</taxon>
        <taxon>Euteleostomi</taxon>
        <taxon>Mammalia</taxon>
        <taxon>Eutheria</taxon>
        <taxon>Laurasiatheria</taxon>
        <taxon>Chiroptera</taxon>
        <taxon>Yangochiroptera</taxon>
        <taxon>Phyllostomidae</taxon>
        <taxon>Phyllostominae</taxon>
        <taxon>Phyllostomus</taxon>
    </lineage>
</organism>